<dbReference type="Proteomes" id="UP000254040">
    <property type="component" value="Unassembled WGS sequence"/>
</dbReference>
<gene>
    <name evidence="3" type="ORF">Lmor_1874</name>
    <name evidence="4" type="ORF">NCTC12239_03158</name>
</gene>
<dbReference type="AlphaFoldDB" id="A0A378K0L5"/>
<dbReference type="STRING" id="39962.Lmor_1874"/>
<dbReference type="PROSITE" id="PS51257">
    <property type="entry name" value="PROKAR_LIPOPROTEIN"/>
    <property type="match status" value="1"/>
</dbReference>
<evidence type="ECO:0000259" key="2">
    <source>
        <dbReference type="PROSITE" id="PS50914"/>
    </source>
</evidence>
<dbReference type="EMBL" id="UGOG01000001">
    <property type="protein sequence ID" value="STX64196.1"/>
    <property type="molecule type" value="Genomic_DNA"/>
</dbReference>
<dbReference type="SMART" id="SM00749">
    <property type="entry name" value="BON"/>
    <property type="match status" value="1"/>
</dbReference>
<dbReference type="Proteomes" id="UP000054985">
    <property type="component" value="Unassembled WGS sequence"/>
</dbReference>
<dbReference type="InterPro" id="IPR051686">
    <property type="entry name" value="Lipoprotein_DolP"/>
</dbReference>
<organism evidence="4 6">
    <name type="scientific">Legionella moravica</name>
    <dbReference type="NCBI Taxonomy" id="39962"/>
    <lineage>
        <taxon>Bacteria</taxon>
        <taxon>Pseudomonadati</taxon>
        <taxon>Pseudomonadota</taxon>
        <taxon>Gammaproteobacteria</taxon>
        <taxon>Legionellales</taxon>
        <taxon>Legionellaceae</taxon>
        <taxon>Legionella</taxon>
    </lineage>
</organism>
<proteinExistence type="predicted"/>
<dbReference type="InterPro" id="IPR014004">
    <property type="entry name" value="Transpt-assoc_nodulatn_dom_bac"/>
</dbReference>
<dbReference type="RefSeq" id="WP_028382920.1">
    <property type="nucleotide sequence ID" value="NZ_CAAAJG010000052.1"/>
</dbReference>
<dbReference type="Pfam" id="PF04972">
    <property type="entry name" value="BON"/>
    <property type="match status" value="1"/>
</dbReference>
<name>A0A378K0L5_9GAMM</name>
<evidence type="ECO:0000313" key="4">
    <source>
        <dbReference type="EMBL" id="STX64196.1"/>
    </source>
</evidence>
<dbReference type="OrthoDB" id="9783990at2"/>
<dbReference type="PANTHER" id="PTHR34606:SF4">
    <property type="entry name" value="OUTER MEMBRANE LIPOPROTEIN DOLP"/>
    <property type="match status" value="1"/>
</dbReference>
<keyword evidence="1" id="KW-0732">Signal</keyword>
<dbReference type="PROSITE" id="PS50914">
    <property type="entry name" value="BON"/>
    <property type="match status" value="1"/>
</dbReference>
<keyword evidence="5" id="KW-1185">Reference proteome</keyword>
<dbReference type="PANTHER" id="PTHR34606">
    <property type="entry name" value="BON DOMAIN-CONTAINING PROTEIN"/>
    <property type="match status" value="1"/>
</dbReference>
<dbReference type="InterPro" id="IPR007055">
    <property type="entry name" value="BON_dom"/>
</dbReference>
<dbReference type="EMBL" id="LNYN01000020">
    <property type="protein sequence ID" value="KTD34477.1"/>
    <property type="molecule type" value="Genomic_DNA"/>
</dbReference>
<evidence type="ECO:0000313" key="3">
    <source>
        <dbReference type="EMBL" id="KTD34477.1"/>
    </source>
</evidence>
<evidence type="ECO:0000313" key="5">
    <source>
        <dbReference type="Proteomes" id="UP000054985"/>
    </source>
</evidence>
<accession>A0A378K0L5</accession>
<sequence length="195" mass="22295">MIKQGRFILVLLITTYVLSGCVSTVWTGASLLYDRHDVYKKLNDYNLLAEVNRVLAVNRTFNNSSCVLDIAAFNGDILIAGHVPNDELFEELKLRLAQIKQYRRLFNEVNVRQVSSNSVQDSWITAKIRSQIFADDSIDPNAFKIITSDRTVYLMGDVKPDQAEKVIKIARYTTGVERVVKLLKYFTYEPTHLSK</sequence>
<reference evidence="3 5" key="1">
    <citation type="submission" date="2015-11" db="EMBL/GenBank/DDBJ databases">
        <title>Genomic analysis of 38 Legionella species identifies large and diverse effector repertoires.</title>
        <authorList>
            <person name="Burstein D."/>
            <person name="Amaro F."/>
            <person name="Zusman T."/>
            <person name="Lifshitz Z."/>
            <person name="Cohen O."/>
            <person name="Gilbert J.A."/>
            <person name="Pupko T."/>
            <person name="Shuman H.A."/>
            <person name="Segal G."/>
        </authorList>
    </citation>
    <scope>NUCLEOTIDE SEQUENCE [LARGE SCALE GENOMIC DNA]</scope>
    <source>
        <strain evidence="3 5">ATCC 43877</strain>
    </source>
</reference>
<reference evidence="4 6" key="2">
    <citation type="submission" date="2018-06" db="EMBL/GenBank/DDBJ databases">
        <authorList>
            <consortium name="Pathogen Informatics"/>
            <person name="Doyle S."/>
        </authorList>
    </citation>
    <scope>NUCLEOTIDE SEQUENCE [LARGE SCALE GENOMIC DNA]</scope>
    <source>
        <strain evidence="4 6">NCTC12239</strain>
    </source>
</reference>
<keyword evidence="4" id="KW-0449">Lipoprotein</keyword>
<evidence type="ECO:0000256" key="1">
    <source>
        <dbReference type="ARBA" id="ARBA00022729"/>
    </source>
</evidence>
<feature type="domain" description="BON" evidence="2">
    <location>
        <begin position="120"/>
        <end position="187"/>
    </location>
</feature>
<protein>
    <submittedName>
        <fullName evidence="4">Hemolysin, lipoprotein</fullName>
    </submittedName>
</protein>
<evidence type="ECO:0000313" key="6">
    <source>
        <dbReference type="Proteomes" id="UP000254040"/>
    </source>
</evidence>